<evidence type="ECO:0000313" key="1">
    <source>
        <dbReference type="EMBL" id="MBN0986641.1"/>
    </source>
</evidence>
<evidence type="ECO:0008006" key="3">
    <source>
        <dbReference type="Google" id="ProtNLM"/>
    </source>
</evidence>
<evidence type="ECO:0000313" key="2">
    <source>
        <dbReference type="Proteomes" id="UP000760472"/>
    </source>
</evidence>
<sequence>MKNFVSNLKRNLKAISVIALCSAVVGCAHPISISQLADHQGYAGEKVSKTVAYVITGEQKKTEVTTPGGGGDKISYYPYRDLEVTLRSALGSVYEGVYALNSVEDSAAIEEHGIQLVYVPSISTNSSSESVFTWPPTEFTIDMSCTVFDADGKPVSNLNVSGEGKAEFDEFKNEFGLAAKRAAGSLNDKLTETILSHEELK</sequence>
<organism evidence="1 2">
    <name type="scientific">Amphritea pacifica</name>
    <dbReference type="NCBI Taxonomy" id="2811233"/>
    <lineage>
        <taxon>Bacteria</taxon>
        <taxon>Pseudomonadati</taxon>
        <taxon>Pseudomonadota</taxon>
        <taxon>Gammaproteobacteria</taxon>
        <taxon>Oceanospirillales</taxon>
        <taxon>Oceanospirillaceae</taxon>
        <taxon>Amphritea</taxon>
    </lineage>
</organism>
<dbReference type="RefSeq" id="WP_205213029.1">
    <property type="nucleotide sequence ID" value="NZ_JAFFZP010000005.1"/>
</dbReference>
<name>A0ABS2W4K3_9GAMM</name>
<reference evidence="1 2" key="1">
    <citation type="submission" date="2021-02" db="EMBL/GenBank/DDBJ databases">
        <title>A novel species of genus Amphritea isolated from a fishpond in China.</title>
        <authorList>
            <person name="Lu H."/>
        </authorList>
    </citation>
    <scope>NUCLEOTIDE SEQUENCE [LARGE SCALE GENOMIC DNA]</scope>
    <source>
        <strain evidence="1 2">RP18W</strain>
    </source>
</reference>
<comment type="caution">
    <text evidence="1">The sequence shown here is derived from an EMBL/GenBank/DDBJ whole genome shotgun (WGS) entry which is preliminary data.</text>
</comment>
<proteinExistence type="predicted"/>
<keyword evidence="2" id="KW-1185">Reference proteome</keyword>
<dbReference type="PROSITE" id="PS51257">
    <property type="entry name" value="PROKAR_LIPOPROTEIN"/>
    <property type="match status" value="1"/>
</dbReference>
<gene>
    <name evidence="1" type="ORF">JW498_04660</name>
</gene>
<dbReference type="EMBL" id="JAFFZP010000005">
    <property type="protein sequence ID" value="MBN0986641.1"/>
    <property type="molecule type" value="Genomic_DNA"/>
</dbReference>
<protein>
    <recommendedName>
        <fullName evidence="3">Lipoprotein</fullName>
    </recommendedName>
</protein>
<dbReference type="Proteomes" id="UP000760472">
    <property type="component" value="Unassembled WGS sequence"/>
</dbReference>
<accession>A0ABS2W4K3</accession>